<dbReference type="Proteomes" id="UP000885621">
    <property type="component" value="Unassembled WGS sequence"/>
</dbReference>
<gene>
    <name evidence="1" type="ORF">ENO34_03000</name>
</gene>
<protein>
    <submittedName>
        <fullName evidence="1">DNA-binding transcriptional regulator</fullName>
    </submittedName>
</protein>
<accession>A0A832DRX2</accession>
<dbReference type="EMBL" id="DSFC01000168">
    <property type="protein sequence ID" value="HEV09351.1"/>
    <property type="molecule type" value="Genomic_DNA"/>
</dbReference>
<keyword evidence="1" id="KW-0238">DNA-binding</keyword>
<feature type="non-terminal residue" evidence="1">
    <location>
        <position position="28"/>
    </location>
</feature>
<sequence length="28" mass="3309">MDSNINRKKEILKILQERGEVTVKELSH</sequence>
<comment type="caution">
    <text evidence="1">The sequence shown here is derived from an EMBL/GenBank/DDBJ whole genome shotgun (WGS) entry which is preliminary data.</text>
</comment>
<dbReference type="GO" id="GO:0003677">
    <property type="term" value="F:DNA binding"/>
    <property type="evidence" value="ECO:0007669"/>
    <property type="project" value="UniProtKB-KW"/>
</dbReference>
<proteinExistence type="predicted"/>
<name>A0A832DRX2_9AQUI</name>
<reference evidence="1" key="1">
    <citation type="journal article" date="2020" name="mSystems">
        <title>Genome- and Community-Level Interaction Insights into Carbon Utilization and Element Cycling Functions of Hydrothermarchaeota in Hydrothermal Sediment.</title>
        <authorList>
            <person name="Zhou Z."/>
            <person name="Liu Y."/>
            <person name="Xu W."/>
            <person name="Pan J."/>
            <person name="Luo Z.H."/>
            <person name="Li M."/>
        </authorList>
    </citation>
    <scope>NUCLEOTIDE SEQUENCE [LARGE SCALE GENOMIC DNA]</scope>
    <source>
        <strain evidence="1">SpSt-1257</strain>
    </source>
</reference>
<organism evidence="1">
    <name type="scientific">Sulfurihydrogenibium azorense</name>
    <dbReference type="NCBI Taxonomy" id="309806"/>
    <lineage>
        <taxon>Bacteria</taxon>
        <taxon>Pseudomonadati</taxon>
        <taxon>Aquificota</taxon>
        <taxon>Aquificia</taxon>
        <taxon>Aquificales</taxon>
        <taxon>Hydrogenothermaceae</taxon>
        <taxon>Sulfurihydrogenibium</taxon>
    </lineage>
</organism>
<evidence type="ECO:0000313" key="1">
    <source>
        <dbReference type="EMBL" id="HEV09351.1"/>
    </source>
</evidence>
<dbReference type="AlphaFoldDB" id="A0A832DRX2"/>